<dbReference type="OrthoDB" id="5955629at2"/>
<gene>
    <name evidence="2" type="ORF">EC912_106141</name>
</gene>
<protein>
    <submittedName>
        <fullName evidence="2">Uncharacterized protein</fullName>
    </submittedName>
</protein>
<dbReference type="Proteomes" id="UP000295645">
    <property type="component" value="Unassembled WGS sequence"/>
</dbReference>
<sequence>MDSGAYGFFLGAAPGLSYIVGNMIQLQRVTAKAQEIARQNGELLDVHFSPSLRVDYLFRPGSFIRPDDGAGLRNAKELLLSVRRKMLIRHALGALMTVIGALIGVVIAIAIGSVV</sequence>
<proteinExistence type="predicted"/>
<feature type="transmembrane region" description="Helical" evidence="1">
    <location>
        <begin position="91"/>
        <end position="114"/>
    </location>
</feature>
<accession>A0A4R3YKX8</accession>
<dbReference type="EMBL" id="SMCS01000006">
    <property type="protein sequence ID" value="TCV92802.1"/>
    <property type="molecule type" value="Genomic_DNA"/>
</dbReference>
<keyword evidence="1" id="KW-0812">Transmembrane</keyword>
<evidence type="ECO:0000313" key="3">
    <source>
        <dbReference type="Proteomes" id="UP000295645"/>
    </source>
</evidence>
<dbReference type="RefSeq" id="WP_132145511.1">
    <property type="nucleotide sequence ID" value="NZ_SMCS01000006.1"/>
</dbReference>
<keyword evidence="1" id="KW-1133">Transmembrane helix</keyword>
<organism evidence="2 3">
    <name type="scientific">Luteibacter rhizovicinus</name>
    <dbReference type="NCBI Taxonomy" id="242606"/>
    <lineage>
        <taxon>Bacteria</taxon>
        <taxon>Pseudomonadati</taxon>
        <taxon>Pseudomonadota</taxon>
        <taxon>Gammaproteobacteria</taxon>
        <taxon>Lysobacterales</taxon>
        <taxon>Rhodanobacteraceae</taxon>
        <taxon>Luteibacter</taxon>
    </lineage>
</organism>
<keyword evidence="1" id="KW-0472">Membrane</keyword>
<reference evidence="2 3" key="1">
    <citation type="submission" date="2019-03" db="EMBL/GenBank/DDBJ databases">
        <title>Above-ground endophytic microbial communities from plants in different locations in the United States.</title>
        <authorList>
            <person name="Frank C."/>
        </authorList>
    </citation>
    <scope>NUCLEOTIDE SEQUENCE [LARGE SCALE GENOMIC DNA]</scope>
    <source>
        <strain evidence="2 3">LP_13_YM</strain>
    </source>
</reference>
<evidence type="ECO:0000256" key="1">
    <source>
        <dbReference type="SAM" id="Phobius"/>
    </source>
</evidence>
<feature type="transmembrane region" description="Helical" evidence="1">
    <location>
        <begin position="6"/>
        <end position="24"/>
    </location>
</feature>
<comment type="caution">
    <text evidence="2">The sequence shown here is derived from an EMBL/GenBank/DDBJ whole genome shotgun (WGS) entry which is preliminary data.</text>
</comment>
<keyword evidence="3" id="KW-1185">Reference proteome</keyword>
<dbReference type="AlphaFoldDB" id="A0A4R3YKX8"/>
<name>A0A4R3YKX8_9GAMM</name>
<evidence type="ECO:0000313" key="2">
    <source>
        <dbReference type="EMBL" id="TCV92802.1"/>
    </source>
</evidence>